<accession>A0ABN9SB94</accession>
<keyword evidence="2" id="KW-1185">Reference proteome</keyword>
<organism evidence="1 2">
    <name type="scientific">Prorocentrum cordatum</name>
    <dbReference type="NCBI Taxonomy" id="2364126"/>
    <lineage>
        <taxon>Eukaryota</taxon>
        <taxon>Sar</taxon>
        <taxon>Alveolata</taxon>
        <taxon>Dinophyceae</taxon>
        <taxon>Prorocentrales</taxon>
        <taxon>Prorocentraceae</taxon>
        <taxon>Prorocentrum</taxon>
    </lineage>
</organism>
<evidence type="ECO:0000313" key="1">
    <source>
        <dbReference type="EMBL" id="CAK0829231.1"/>
    </source>
</evidence>
<dbReference type="EMBL" id="CAUYUJ010010380">
    <property type="protein sequence ID" value="CAK0829231.1"/>
    <property type="molecule type" value="Genomic_DNA"/>
</dbReference>
<reference evidence="1" key="1">
    <citation type="submission" date="2023-10" db="EMBL/GenBank/DDBJ databases">
        <authorList>
            <person name="Chen Y."/>
            <person name="Shah S."/>
            <person name="Dougan E. K."/>
            <person name="Thang M."/>
            <person name="Chan C."/>
        </authorList>
    </citation>
    <scope>NUCLEOTIDE SEQUENCE [LARGE SCALE GENOMIC DNA]</scope>
</reference>
<dbReference type="Proteomes" id="UP001189429">
    <property type="component" value="Unassembled WGS sequence"/>
</dbReference>
<protein>
    <submittedName>
        <fullName evidence="1">Uncharacterized protein</fullName>
    </submittedName>
</protein>
<sequence>MAMILALEITSLSCEYMYNGDVWAHVAEYTDLSRNKLVAPFFDTNAIGIRVEMNGQSHDFLFENSDLCKSLHTLVTGITVKRSPCSSTSVRKPFAYATVQTLIPHSNLWGMVPSGSQ</sequence>
<gene>
    <name evidence="1" type="ORF">PCOR1329_LOCUS28238</name>
</gene>
<proteinExistence type="predicted"/>
<name>A0ABN9SB94_9DINO</name>
<comment type="caution">
    <text evidence="1">The sequence shown here is derived from an EMBL/GenBank/DDBJ whole genome shotgun (WGS) entry which is preliminary data.</text>
</comment>
<evidence type="ECO:0000313" key="2">
    <source>
        <dbReference type="Proteomes" id="UP001189429"/>
    </source>
</evidence>